<evidence type="ECO:0000313" key="1">
    <source>
        <dbReference type="EMBL" id="TWQ50009.1"/>
    </source>
</evidence>
<keyword evidence="2" id="KW-1185">Reference proteome</keyword>
<comment type="caution">
    <text evidence="1">The sequence shown here is derived from an EMBL/GenBank/DDBJ whole genome shotgun (WGS) entry which is preliminary data.</text>
</comment>
<proteinExistence type="predicted"/>
<dbReference type="AlphaFoldDB" id="A0ABD7S5E3"/>
<evidence type="ECO:0000313" key="2">
    <source>
        <dbReference type="Proteomes" id="UP000320455"/>
    </source>
</evidence>
<sequence>MANLISPASAAVIGNVKVSGNVQDRATSGTSAPSNQAVFKYLVAPEKPQPPNDRKALMSA</sequence>
<accession>A0ABD7S5E3</accession>
<dbReference type="Proteomes" id="UP000320455">
    <property type="component" value="Unassembled WGS sequence"/>
</dbReference>
<feature type="non-terminal residue" evidence="1">
    <location>
        <position position="60"/>
    </location>
</feature>
<reference evidence="2" key="1">
    <citation type="journal article" date="2020" name="Phytopathology">
        <title>Genomic acquisitions in emerging populations of Xanthomonas vasicola pv. vasculorum infecting corn in the U.S. and Argentina.</title>
        <authorList>
            <person name="Perez-Quintero A.L."/>
        </authorList>
    </citation>
    <scope>NUCLEOTIDE SEQUENCE [LARGE SCALE GENOMIC DNA]</scope>
    <source>
        <strain evidence="2">Xvh-L</strain>
    </source>
</reference>
<name>A0ABD7S5E3_XANVA</name>
<organism evidence="1 2">
    <name type="scientific">Xanthomonas vasicola</name>
    <dbReference type="NCBI Taxonomy" id="56459"/>
    <lineage>
        <taxon>Bacteria</taxon>
        <taxon>Pseudomonadati</taxon>
        <taxon>Pseudomonadota</taxon>
        <taxon>Gammaproteobacteria</taxon>
        <taxon>Lysobacterales</taxon>
        <taxon>Lysobacteraceae</taxon>
        <taxon>Xanthomonas</taxon>
    </lineage>
</organism>
<protein>
    <submittedName>
        <fullName evidence="1">Uncharacterized protein</fullName>
    </submittedName>
</protein>
<gene>
    <name evidence="1" type="ORF">FQK01_20085</name>
</gene>
<dbReference type="EMBL" id="VOCK01000048">
    <property type="protein sequence ID" value="TWQ50009.1"/>
    <property type="molecule type" value="Genomic_DNA"/>
</dbReference>